<accession>B9J9I4</accession>
<evidence type="ECO:0000256" key="2">
    <source>
        <dbReference type="PIRNR" id="PIRNR016661"/>
    </source>
</evidence>
<comment type="subcellular location">
    <subcellularLocation>
        <location evidence="2">Cell membrane</location>
        <topology evidence="2">Multi-pass membrane protein</topology>
    </subcellularLocation>
</comment>
<dbReference type="PANTHER" id="PTHR34295:SF1">
    <property type="entry name" value="BIOTIN TRANSPORTER BIOY"/>
    <property type="match status" value="1"/>
</dbReference>
<dbReference type="RefSeq" id="WP_012652257.1">
    <property type="nucleotide sequence ID" value="NC_011985.1"/>
</dbReference>
<feature type="transmembrane region" description="Helical" evidence="3">
    <location>
        <begin position="92"/>
        <end position="114"/>
    </location>
</feature>
<evidence type="ECO:0000313" key="4">
    <source>
        <dbReference type="EMBL" id="ACM27586.1"/>
    </source>
</evidence>
<keyword evidence="3" id="KW-0812">Transmembrane</keyword>
<organism evidence="4 5">
    <name type="scientific">Rhizobium rhizogenes (strain K84 / ATCC BAA-868)</name>
    <name type="common">Agrobacterium radiobacter</name>
    <dbReference type="NCBI Taxonomy" id="311403"/>
    <lineage>
        <taxon>Bacteria</taxon>
        <taxon>Pseudomonadati</taxon>
        <taxon>Pseudomonadota</taxon>
        <taxon>Alphaproteobacteria</taxon>
        <taxon>Hyphomicrobiales</taxon>
        <taxon>Rhizobiaceae</taxon>
        <taxon>Rhizobium/Agrobacterium group</taxon>
        <taxon>Rhizobium</taxon>
    </lineage>
</organism>
<feature type="transmembrane region" description="Helical" evidence="3">
    <location>
        <begin position="126"/>
        <end position="146"/>
    </location>
</feature>
<dbReference type="STRING" id="311403.Arad_3689"/>
<dbReference type="AlphaFoldDB" id="B9J9I4"/>
<keyword evidence="2 3" id="KW-0472">Membrane</keyword>
<keyword evidence="2" id="KW-1003">Cell membrane</keyword>
<dbReference type="eggNOG" id="COG1268">
    <property type="taxonomic scope" value="Bacteria"/>
</dbReference>
<dbReference type="InterPro" id="IPR003784">
    <property type="entry name" value="BioY"/>
</dbReference>
<evidence type="ECO:0000256" key="3">
    <source>
        <dbReference type="SAM" id="Phobius"/>
    </source>
</evidence>
<feature type="transmembrane region" description="Helical" evidence="3">
    <location>
        <begin position="50"/>
        <end position="72"/>
    </location>
</feature>
<feature type="transmembrane region" description="Helical" evidence="3">
    <location>
        <begin position="20"/>
        <end position="38"/>
    </location>
</feature>
<protein>
    <recommendedName>
        <fullName evidence="2">Biotin transporter</fullName>
    </recommendedName>
</protein>
<dbReference type="Proteomes" id="UP000001600">
    <property type="component" value="Chromosome 1"/>
</dbReference>
<dbReference type="GO" id="GO:0015225">
    <property type="term" value="F:biotin transmembrane transporter activity"/>
    <property type="evidence" value="ECO:0007669"/>
    <property type="project" value="UniProtKB-UniRule"/>
</dbReference>
<feature type="transmembrane region" description="Helical" evidence="3">
    <location>
        <begin position="166"/>
        <end position="186"/>
    </location>
</feature>
<reference evidence="4 5" key="1">
    <citation type="journal article" date="2009" name="J. Bacteriol.">
        <title>Genome sequences of three Agrobacterium biovars help elucidate the evolution of multichromosome genomes in bacteria.</title>
        <authorList>
            <person name="Slater S.C."/>
            <person name="Goldman B.S."/>
            <person name="Goodner B."/>
            <person name="Setubal J.C."/>
            <person name="Farrand S.K."/>
            <person name="Nester E.W."/>
            <person name="Burr T.J."/>
            <person name="Banta L."/>
            <person name="Dickerman A.W."/>
            <person name="Paulsen I."/>
            <person name="Otten L."/>
            <person name="Suen G."/>
            <person name="Welch R."/>
            <person name="Almeida N.F."/>
            <person name="Arnold F."/>
            <person name="Burton O.T."/>
            <person name="Du Z."/>
            <person name="Ewing A."/>
            <person name="Godsy E."/>
            <person name="Heisel S."/>
            <person name="Houmiel K.L."/>
            <person name="Jhaveri J."/>
            <person name="Lu J."/>
            <person name="Miller N.M."/>
            <person name="Norton S."/>
            <person name="Chen Q."/>
            <person name="Phoolcharoen W."/>
            <person name="Ohlin V."/>
            <person name="Ondrusek D."/>
            <person name="Pride N."/>
            <person name="Stricklin S.L."/>
            <person name="Sun J."/>
            <person name="Wheeler C."/>
            <person name="Wilson L."/>
            <person name="Zhu H."/>
            <person name="Wood D.W."/>
        </authorList>
    </citation>
    <scope>NUCLEOTIDE SEQUENCE [LARGE SCALE GENOMIC DNA]</scope>
    <source>
        <strain evidence="5">K84 / ATCC BAA-868</strain>
    </source>
</reference>
<evidence type="ECO:0000256" key="1">
    <source>
        <dbReference type="ARBA" id="ARBA00010692"/>
    </source>
</evidence>
<dbReference type="EMBL" id="CP000628">
    <property type="protein sequence ID" value="ACM27586.1"/>
    <property type="molecule type" value="Genomic_DNA"/>
</dbReference>
<name>B9J9I4_RHIR8</name>
<dbReference type="GO" id="GO:0005886">
    <property type="term" value="C:plasma membrane"/>
    <property type="evidence" value="ECO:0007669"/>
    <property type="project" value="UniProtKB-SubCell"/>
</dbReference>
<dbReference type="HOGENOM" id="CLU_077931_2_0_5"/>
<keyword evidence="3" id="KW-1133">Transmembrane helix</keyword>
<dbReference type="PANTHER" id="PTHR34295">
    <property type="entry name" value="BIOTIN TRANSPORTER BIOY"/>
    <property type="match status" value="1"/>
</dbReference>
<sequence>MTHPTASPVESRLTSPVRTALTIIAGAALMTIAAKTQIPSWPVPMTLHTLAVMAFAIAFGPRIAVSIFLTYLAAGAAGLSVFSGSPERGIGLAYMVGPTGGYLAGYLAASWLVGTLALGKGTFGRVSAMLIGLVTVYALGAAWLAAYVPLDRLLSVGVVPFLLGDLMKIGLVAAGAAMLPATFTQLRGKRP</sequence>
<dbReference type="PIRSF" id="PIRSF016661">
    <property type="entry name" value="BioY"/>
    <property type="match status" value="1"/>
</dbReference>
<gene>
    <name evidence="4" type="ordered locus">Arad_3689</name>
</gene>
<dbReference type="Pfam" id="PF02632">
    <property type="entry name" value="BioY"/>
    <property type="match status" value="1"/>
</dbReference>
<comment type="similarity">
    <text evidence="1 2">Belongs to the BioY family.</text>
</comment>
<dbReference type="KEGG" id="ara:Arad_3689"/>
<dbReference type="Gene3D" id="1.10.1760.20">
    <property type="match status" value="1"/>
</dbReference>
<evidence type="ECO:0000313" key="5">
    <source>
        <dbReference type="Proteomes" id="UP000001600"/>
    </source>
</evidence>
<keyword evidence="2" id="KW-0813">Transport</keyword>
<proteinExistence type="inferred from homology"/>